<reference evidence="2 3" key="1">
    <citation type="submission" date="2014-12" db="EMBL/GenBank/DDBJ databases">
        <title>Draft genome sequence of Paenibacillus kamchatkensis strain B-2647.</title>
        <authorList>
            <person name="Karlyshev A.V."/>
            <person name="Kudryashova E.B."/>
        </authorList>
    </citation>
    <scope>NUCLEOTIDE SEQUENCE [LARGE SCALE GENOMIC DNA]</scope>
    <source>
        <strain evidence="2 3">VKM B-2647</strain>
    </source>
</reference>
<comment type="caution">
    <text evidence="2">The sequence shown here is derived from an EMBL/GenBank/DDBJ whole genome shotgun (WGS) entry which is preliminary data.</text>
</comment>
<dbReference type="Gene3D" id="1.20.58.840">
    <property type="match status" value="1"/>
</dbReference>
<dbReference type="RefSeq" id="WP_041047235.1">
    <property type="nucleotide sequence ID" value="NZ_JXAK01000012.1"/>
</dbReference>
<dbReference type="EMBL" id="JXAK01000012">
    <property type="protein sequence ID" value="KIL41144.1"/>
    <property type="molecule type" value="Genomic_DNA"/>
</dbReference>
<evidence type="ECO:0000313" key="3">
    <source>
        <dbReference type="Proteomes" id="UP000031967"/>
    </source>
</evidence>
<dbReference type="InterPro" id="IPR011009">
    <property type="entry name" value="Kinase-like_dom_sf"/>
</dbReference>
<dbReference type="InterPro" id="IPR002575">
    <property type="entry name" value="Aminoglycoside_PTrfase"/>
</dbReference>
<proteinExistence type="predicted"/>
<dbReference type="Pfam" id="PF01636">
    <property type="entry name" value="APH"/>
    <property type="match status" value="1"/>
</dbReference>
<organism evidence="2 3">
    <name type="scientific">Gordoniibacillus kamchatkensis</name>
    <dbReference type="NCBI Taxonomy" id="1590651"/>
    <lineage>
        <taxon>Bacteria</taxon>
        <taxon>Bacillati</taxon>
        <taxon>Bacillota</taxon>
        <taxon>Bacilli</taxon>
        <taxon>Bacillales</taxon>
        <taxon>Paenibacillaceae</taxon>
        <taxon>Gordoniibacillus</taxon>
    </lineage>
</organism>
<dbReference type="SUPFAM" id="SSF56112">
    <property type="entry name" value="Protein kinase-like (PK-like)"/>
    <property type="match status" value="1"/>
</dbReference>
<protein>
    <submittedName>
        <fullName evidence="2">Aminoglycoside phosphotransferase</fullName>
    </submittedName>
</protein>
<dbReference type="Proteomes" id="UP000031967">
    <property type="component" value="Unassembled WGS sequence"/>
</dbReference>
<dbReference type="Gene3D" id="1.10.510.10">
    <property type="entry name" value="Transferase(Phosphotransferase) domain 1"/>
    <property type="match status" value="1"/>
</dbReference>
<keyword evidence="3" id="KW-1185">Reference proteome</keyword>
<feature type="domain" description="Aminoglycoside phosphotransferase" evidence="1">
    <location>
        <begin position="29"/>
        <end position="256"/>
    </location>
</feature>
<evidence type="ECO:0000313" key="2">
    <source>
        <dbReference type="EMBL" id="KIL41144.1"/>
    </source>
</evidence>
<evidence type="ECO:0000259" key="1">
    <source>
        <dbReference type="Pfam" id="PF01636"/>
    </source>
</evidence>
<name>A0ABR5AJB9_9BACL</name>
<gene>
    <name evidence="2" type="ORF">SD70_08910</name>
</gene>
<accession>A0ABR5AJB9</accession>
<dbReference type="Gene3D" id="3.30.200.20">
    <property type="entry name" value="Phosphorylase Kinase, domain 1"/>
    <property type="match status" value="1"/>
</dbReference>
<sequence length="344" mass="39990">MEEKFHIEDSRLLTKLNEAYGININSIDFIPMGDSAYSYIVHGGGGQRFYAKLFDLHNDRQRKSAQRLSRYLPLTWHLYHRKLFQNLAYPIKTRHGEWYATFHEVTVALFNYIEGETLADAYPFSDDILRSIAKTTAAIRRTTPYLDPALLAKESYDISFQSDLESCLSLLESAQRFDNESKQSLRELVLPKKELILKLLKLVRELRGKAVSSPADMVLCHGDLWGGNIILRDSEMYVIDWEAAIIAPPEFDLFGYIGAGFDVFLSEYENKVGQRVTIDFDLIRFYCYRRHLRNLTDWLMNILYRNKAKAQDDNDLEMIAYHCMNRWDGIEPNVDMAKAIANKR</sequence>